<dbReference type="PROSITE" id="PS00666">
    <property type="entry name" value="DHDPS_2"/>
    <property type="match status" value="1"/>
</dbReference>
<evidence type="ECO:0000256" key="5">
    <source>
        <dbReference type="PIRSR" id="PIRSR001365-1"/>
    </source>
</evidence>
<dbReference type="AlphaFoldDB" id="A0A7Y9IY17"/>
<feature type="active site" description="Schiff-base intermediate with substrate" evidence="5">
    <location>
        <position position="172"/>
    </location>
</feature>
<keyword evidence="2 4" id="KW-0456">Lyase</keyword>
<feature type="binding site" evidence="6">
    <location>
        <position position="210"/>
    </location>
    <ligand>
        <name>pyruvate</name>
        <dbReference type="ChEBI" id="CHEBI:15361"/>
    </ligand>
</feature>
<evidence type="ECO:0000256" key="1">
    <source>
        <dbReference type="ARBA" id="ARBA00007592"/>
    </source>
</evidence>
<evidence type="ECO:0000256" key="2">
    <source>
        <dbReference type="ARBA" id="ARBA00023239"/>
    </source>
</evidence>
<sequence length="312" mass="33360">MTALPRHMRPSGVQPGLWIPLVTPFHRDRVDLDALQALARGLVKEGITGGAVLFGSTGEGHLLSIAERRDAADAVREAAPSLPLMFGAGGIDTRDVARDLRALDSLQPDAWLIPPPCYLQPSEAGIHWHYATLGDASDRPIVIYDVPGRTGVRLSASAVESLCETTSCAAIKACDATLRSDLVARGRVPVFCGDDTAFLAHAIAGGQGAISASAHVRPDLFAAILRLVETDAVPLAQEWFDAVLPLIHALFREPNPAPLKALLARQGRIHDELRRPLTPASRTLGRQVHALAAALPSRDLVQRLRDDVLATS</sequence>
<comment type="similarity">
    <text evidence="1 4">Belongs to the DapA family.</text>
</comment>
<dbReference type="GO" id="GO:0008840">
    <property type="term" value="F:4-hydroxy-tetrahydrodipicolinate synthase activity"/>
    <property type="evidence" value="ECO:0007669"/>
    <property type="project" value="UniProtKB-EC"/>
</dbReference>
<proteinExistence type="inferred from homology"/>
<evidence type="ECO:0000256" key="3">
    <source>
        <dbReference type="ARBA" id="ARBA00023270"/>
    </source>
</evidence>
<evidence type="ECO:0000313" key="8">
    <source>
        <dbReference type="Proteomes" id="UP000542125"/>
    </source>
</evidence>
<organism evidence="7 8">
    <name type="scientific">Pigmentiphaga litoralis</name>
    <dbReference type="NCBI Taxonomy" id="516702"/>
    <lineage>
        <taxon>Bacteria</taxon>
        <taxon>Pseudomonadati</taxon>
        <taxon>Pseudomonadota</taxon>
        <taxon>Betaproteobacteria</taxon>
        <taxon>Burkholderiales</taxon>
        <taxon>Alcaligenaceae</taxon>
        <taxon>Pigmentiphaga</taxon>
    </lineage>
</organism>
<accession>A0A7Y9IY17</accession>
<dbReference type="GO" id="GO:0044281">
    <property type="term" value="P:small molecule metabolic process"/>
    <property type="evidence" value="ECO:0007669"/>
    <property type="project" value="UniProtKB-ARBA"/>
</dbReference>
<dbReference type="PIRSF" id="PIRSF001365">
    <property type="entry name" value="DHDPS"/>
    <property type="match status" value="1"/>
</dbReference>
<dbReference type="RefSeq" id="WP_179589131.1">
    <property type="nucleotide sequence ID" value="NZ_JACBYR010000002.1"/>
</dbReference>
<dbReference type="Gene3D" id="3.20.20.70">
    <property type="entry name" value="Aldolase class I"/>
    <property type="match status" value="1"/>
</dbReference>
<evidence type="ECO:0000256" key="6">
    <source>
        <dbReference type="PIRSR" id="PIRSR001365-2"/>
    </source>
</evidence>
<protein>
    <submittedName>
        <fullName evidence="7">4-hydroxy-tetrahydrodipicolinate synthase</fullName>
        <ecNumber evidence="7">4.3.3.7</ecNumber>
    </submittedName>
</protein>
<keyword evidence="8" id="KW-1185">Reference proteome</keyword>
<feature type="active site" description="Proton donor/acceptor" evidence="5">
    <location>
        <position position="144"/>
    </location>
</feature>
<comment type="caution">
    <text evidence="7">The sequence shown here is derived from an EMBL/GenBank/DDBJ whole genome shotgun (WGS) entry which is preliminary data.</text>
</comment>
<dbReference type="EMBL" id="JACBYR010000002">
    <property type="protein sequence ID" value="NYE85131.1"/>
    <property type="molecule type" value="Genomic_DNA"/>
</dbReference>
<dbReference type="SMART" id="SM01130">
    <property type="entry name" value="DHDPS"/>
    <property type="match status" value="1"/>
</dbReference>
<dbReference type="PANTHER" id="PTHR12128:SF66">
    <property type="entry name" value="4-HYDROXY-2-OXOGLUTARATE ALDOLASE, MITOCHONDRIAL"/>
    <property type="match status" value="1"/>
</dbReference>
<dbReference type="InterPro" id="IPR002220">
    <property type="entry name" value="DapA-like"/>
</dbReference>
<name>A0A7Y9IY17_9BURK</name>
<evidence type="ECO:0000313" key="7">
    <source>
        <dbReference type="EMBL" id="NYE85131.1"/>
    </source>
</evidence>
<dbReference type="SUPFAM" id="SSF51569">
    <property type="entry name" value="Aldolase"/>
    <property type="match status" value="1"/>
</dbReference>
<dbReference type="Proteomes" id="UP000542125">
    <property type="component" value="Unassembled WGS sequence"/>
</dbReference>
<gene>
    <name evidence="7" type="ORF">FHW18_004438</name>
</gene>
<dbReference type="PANTHER" id="PTHR12128">
    <property type="entry name" value="DIHYDRODIPICOLINATE SYNTHASE"/>
    <property type="match status" value="1"/>
</dbReference>
<dbReference type="Pfam" id="PF00701">
    <property type="entry name" value="DHDPS"/>
    <property type="match status" value="1"/>
</dbReference>
<dbReference type="PRINTS" id="PR00146">
    <property type="entry name" value="DHPICSNTHASE"/>
</dbReference>
<evidence type="ECO:0000256" key="4">
    <source>
        <dbReference type="PIRNR" id="PIRNR001365"/>
    </source>
</evidence>
<dbReference type="InterPro" id="IPR020625">
    <property type="entry name" value="Schiff_base-form_aldolases_AS"/>
</dbReference>
<keyword evidence="3" id="KW-0704">Schiff base</keyword>
<feature type="binding site" evidence="6">
    <location>
        <position position="57"/>
    </location>
    <ligand>
        <name>pyruvate</name>
        <dbReference type="ChEBI" id="CHEBI:15361"/>
    </ligand>
</feature>
<reference evidence="7 8" key="1">
    <citation type="submission" date="2020-07" db="EMBL/GenBank/DDBJ databases">
        <title>Genomic Encyclopedia of Type Strains, Phase IV (KMG-V): Genome sequencing to study the core and pangenomes of soil and plant-associated prokaryotes.</title>
        <authorList>
            <person name="Whitman W."/>
        </authorList>
    </citation>
    <scope>NUCLEOTIDE SEQUENCE [LARGE SCALE GENOMIC DNA]</scope>
    <source>
        <strain evidence="7 8">SAS40</strain>
    </source>
</reference>
<dbReference type="EC" id="4.3.3.7" evidence="7"/>
<dbReference type="InterPro" id="IPR013785">
    <property type="entry name" value="Aldolase_TIM"/>
</dbReference>